<dbReference type="AlphaFoldDB" id="K0TGD1"/>
<dbReference type="Proteomes" id="UP000266841">
    <property type="component" value="Unassembled WGS sequence"/>
</dbReference>
<evidence type="ECO:0000256" key="1">
    <source>
        <dbReference type="SAM" id="MobiDB-lite"/>
    </source>
</evidence>
<feature type="region of interest" description="Disordered" evidence="1">
    <location>
        <begin position="201"/>
        <end position="234"/>
    </location>
</feature>
<feature type="compositionally biased region" description="Basic and acidic residues" evidence="1">
    <location>
        <begin position="78"/>
        <end position="115"/>
    </location>
</feature>
<evidence type="ECO:0000313" key="3">
    <source>
        <dbReference type="Proteomes" id="UP000266841"/>
    </source>
</evidence>
<feature type="compositionally biased region" description="Basic and acidic residues" evidence="1">
    <location>
        <begin position="156"/>
        <end position="176"/>
    </location>
</feature>
<dbReference type="eggNOG" id="ENOG502QZ7I">
    <property type="taxonomic scope" value="Eukaryota"/>
</dbReference>
<feature type="compositionally biased region" description="Basic residues" evidence="1">
    <location>
        <begin position="145"/>
        <end position="155"/>
    </location>
</feature>
<evidence type="ECO:0000313" key="2">
    <source>
        <dbReference type="EMBL" id="EJK72656.1"/>
    </source>
</evidence>
<accession>K0TGD1</accession>
<proteinExistence type="predicted"/>
<organism evidence="2 3">
    <name type="scientific">Thalassiosira oceanica</name>
    <name type="common">Marine diatom</name>
    <dbReference type="NCBI Taxonomy" id="159749"/>
    <lineage>
        <taxon>Eukaryota</taxon>
        <taxon>Sar</taxon>
        <taxon>Stramenopiles</taxon>
        <taxon>Ochrophyta</taxon>
        <taxon>Bacillariophyta</taxon>
        <taxon>Coscinodiscophyceae</taxon>
        <taxon>Thalassiosirophycidae</taxon>
        <taxon>Thalassiosirales</taxon>
        <taxon>Thalassiosiraceae</taxon>
        <taxon>Thalassiosira</taxon>
    </lineage>
</organism>
<comment type="caution">
    <text evidence="2">The sequence shown here is derived from an EMBL/GenBank/DDBJ whole genome shotgun (WGS) entry which is preliminary data.</text>
</comment>
<reference evidence="2 3" key="1">
    <citation type="journal article" date="2012" name="Genome Biol.">
        <title>Genome and low-iron response of an oceanic diatom adapted to chronic iron limitation.</title>
        <authorList>
            <person name="Lommer M."/>
            <person name="Specht M."/>
            <person name="Roy A.S."/>
            <person name="Kraemer L."/>
            <person name="Andreson R."/>
            <person name="Gutowska M.A."/>
            <person name="Wolf J."/>
            <person name="Bergner S.V."/>
            <person name="Schilhabel M.B."/>
            <person name="Klostermeier U.C."/>
            <person name="Beiko R.G."/>
            <person name="Rosenstiel P."/>
            <person name="Hippler M."/>
            <person name="Laroche J."/>
        </authorList>
    </citation>
    <scope>NUCLEOTIDE SEQUENCE [LARGE SCALE GENOMIC DNA]</scope>
    <source>
        <strain evidence="2 3">CCMP1005</strain>
    </source>
</reference>
<gene>
    <name evidence="2" type="ORF">THAOC_05792</name>
</gene>
<feature type="compositionally biased region" description="Polar residues" evidence="1">
    <location>
        <begin position="59"/>
        <end position="72"/>
    </location>
</feature>
<dbReference type="EMBL" id="AGNL01005513">
    <property type="protein sequence ID" value="EJK72656.1"/>
    <property type="molecule type" value="Genomic_DNA"/>
</dbReference>
<keyword evidence="3" id="KW-1185">Reference proteome</keyword>
<feature type="non-terminal residue" evidence="2">
    <location>
        <position position="380"/>
    </location>
</feature>
<feature type="region of interest" description="Disordered" evidence="1">
    <location>
        <begin position="325"/>
        <end position="380"/>
    </location>
</feature>
<feature type="region of interest" description="Disordered" evidence="1">
    <location>
        <begin position="37"/>
        <end position="186"/>
    </location>
</feature>
<name>K0TGD1_THAOC</name>
<protein>
    <submittedName>
        <fullName evidence="2">Uncharacterized protein</fullName>
    </submittedName>
</protein>
<sequence length="380" mass="41878">MYLASRMSDTECLNQPNILNRKNVTTNPAWQKSWKPVSIAPSDVPGSASLSGGKYSKDCANTRNIELNSDTPPNGGGEEMRNKDKAEPPAREREGVVRHHDRRPVLLEEDRRDEVPPLEDDDGGVDPVGLREHDRGVVAEVPPPRRLRHRAPRGPRHVEGAEARDAEVDEVRRAGELEGQEVPPRAPRVVRRAVPRLGREIGREEGVDGEVQRRVEEEAGQDEGRHPPDRGWTRAGRLGDLDVSLYRALPRNKNVTNERKIAFISLFVDDSPHFALFWGVANLKSSPVWDSCPSALSSRRVDHLGQEILHTRTEEGDIAGEHLRTAGNDAADNDGHEVNAGSPYGKKFQRGTTDPDDGRDELPAPVDAEPDRGAGPGDGP</sequence>